<dbReference type="VEuPathDB" id="FungiDB:VP01_2004g1"/>
<accession>A0A0L6VBC6</accession>
<evidence type="ECO:0000256" key="1">
    <source>
        <dbReference type="SAM" id="Phobius"/>
    </source>
</evidence>
<sequence length="338" mass="38221">MWSCPFRPRTAPGLFLTPFPSIFHIPCYFLLFLPYIIIEACMYFQGSDLLGLVVTMKITMKRKKMMKNLRKKDGLNSITSPKVFKIDFHPGSTSQQQISRTSTMPSLMSKNVRRHKGNTTFASSTTPLFFLFIVESPSAMGLLRYCSCFLSLTLANQLNLQAKILKSSVSHFYISLFPARHCKKKNLLNLQSTCRNSPGSFCCYSNISPKVIQPSFDAQPLYILRSDCAKTSIHANRWSLDGSLAECQLQAVERVFFFSTMTHIISPFSSLNYVTLKIIHLFPGLPRLSASCSMFNRMDEPSKSGLQPQILELQPPLNLQPPKYDLRLPKIGAVSCCR</sequence>
<reference evidence="2 3" key="1">
    <citation type="submission" date="2015-08" db="EMBL/GenBank/DDBJ databases">
        <title>Next Generation Sequencing and Analysis of the Genome of Puccinia sorghi L Schw, the Causal Agent of Maize Common Rust.</title>
        <authorList>
            <person name="Rochi L."/>
            <person name="Burguener G."/>
            <person name="Darino M."/>
            <person name="Turjanski A."/>
            <person name="Kreff E."/>
            <person name="Dieguez M.J."/>
            <person name="Sacco F."/>
        </authorList>
    </citation>
    <scope>NUCLEOTIDE SEQUENCE [LARGE SCALE GENOMIC DNA]</scope>
    <source>
        <strain evidence="2 3">RO10H11247</strain>
    </source>
</reference>
<feature type="transmembrane region" description="Helical" evidence="1">
    <location>
        <begin position="12"/>
        <end position="37"/>
    </location>
</feature>
<evidence type="ECO:0000313" key="3">
    <source>
        <dbReference type="Proteomes" id="UP000037035"/>
    </source>
</evidence>
<dbReference type="AlphaFoldDB" id="A0A0L6VBC6"/>
<protein>
    <submittedName>
        <fullName evidence="2">Uncharacterized protein</fullName>
    </submittedName>
</protein>
<evidence type="ECO:0000313" key="2">
    <source>
        <dbReference type="EMBL" id="KNZ58053.1"/>
    </source>
</evidence>
<keyword evidence="1" id="KW-0812">Transmembrane</keyword>
<organism evidence="2 3">
    <name type="scientific">Puccinia sorghi</name>
    <dbReference type="NCBI Taxonomy" id="27349"/>
    <lineage>
        <taxon>Eukaryota</taxon>
        <taxon>Fungi</taxon>
        <taxon>Dikarya</taxon>
        <taxon>Basidiomycota</taxon>
        <taxon>Pucciniomycotina</taxon>
        <taxon>Pucciniomycetes</taxon>
        <taxon>Pucciniales</taxon>
        <taxon>Pucciniaceae</taxon>
        <taxon>Puccinia</taxon>
    </lineage>
</organism>
<comment type="caution">
    <text evidence="2">The sequence shown here is derived from an EMBL/GenBank/DDBJ whole genome shotgun (WGS) entry which is preliminary data.</text>
</comment>
<proteinExistence type="predicted"/>
<dbReference type="Proteomes" id="UP000037035">
    <property type="component" value="Unassembled WGS sequence"/>
</dbReference>
<name>A0A0L6VBC6_9BASI</name>
<keyword evidence="1" id="KW-1133">Transmembrane helix</keyword>
<keyword evidence="1" id="KW-0472">Membrane</keyword>
<dbReference type="EMBL" id="LAVV01006843">
    <property type="protein sequence ID" value="KNZ58053.1"/>
    <property type="molecule type" value="Genomic_DNA"/>
</dbReference>
<gene>
    <name evidence="2" type="ORF">VP01_2004g1</name>
</gene>
<keyword evidence="3" id="KW-1185">Reference proteome</keyword>